<reference evidence="1 2" key="1">
    <citation type="journal article" date="2020" name="Appl. Environ. Microbiol.">
        <title>Genomic Characteristics of a Novel Species of Ammonia-Oxidizing Archaea from the Jiulong River Estuary.</title>
        <authorList>
            <person name="Zou D."/>
            <person name="Wan R."/>
            <person name="Han L."/>
            <person name="Xu M.N."/>
            <person name="Liu Y."/>
            <person name="Liu H."/>
            <person name="Kao S.J."/>
            <person name="Li M."/>
        </authorList>
    </citation>
    <scope>NUCLEOTIDE SEQUENCE [LARGE SCALE GENOMIC DNA]</scope>
    <source>
        <strain evidence="1">W1bin1</strain>
    </source>
</reference>
<organism evidence="1 2">
    <name type="scientific">Candidatus Nitrosomaritimum aestuariumsis</name>
    <dbReference type="NCBI Taxonomy" id="3342354"/>
    <lineage>
        <taxon>Archaea</taxon>
        <taxon>Nitrososphaerota</taxon>
        <taxon>Nitrososphaeria</taxon>
        <taxon>Nitrosopumilales</taxon>
        <taxon>Nitrosopumilaceae</taxon>
        <taxon>Candidatus Nitrosomaritimum</taxon>
    </lineage>
</organism>
<protein>
    <submittedName>
        <fullName evidence="1">Methyltransferase</fullName>
    </submittedName>
</protein>
<evidence type="ECO:0000313" key="1">
    <source>
        <dbReference type="EMBL" id="MBA4453302.1"/>
    </source>
</evidence>
<accession>A0AC60W120</accession>
<proteinExistence type="predicted"/>
<sequence>MFESNQAQLNDVDFEKLSAFIYSNYGIKLPISKKIMLQSRLASRLKANKMSTFTEYTRYVLSGKAGEEEIVTMIDLVSTNKTDFYREAGHFDFMREVVLPEYLERDTNAPFKVWSSASSSGEEAYTIAMVISEFMEDHRKFDFEILGTDISSRILEKARTAIYPLDRVDVVPLAQKKKYLLRSKDQENPQVRIVPQLRARTRFFRMNLMDHSYNAPKDFDIIFCRNVLIYFDRETQEQVISKLCQHLKPGGYFFLGHSESISGIDVPLRPIKPTMFVKI</sequence>
<evidence type="ECO:0000313" key="2">
    <source>
        <dbReference type="Proteomes" id="UP000559653"/>
    </source>
</evidence>
<dbReference type="EMBL" id="JACEMZ010000109">
    <property type="protein sequence ID" value="MBA4453302.1"/>
    <property type="molecule type" value="Genomic_DNA"/>
</dbReference>
<dbReference type="Proteomes" id="UP000559653">
    <property type="component" value="Unassembled WGS sequence"/>
</dbReference>
<gene>
    <name evidence="1" type="ORF">H2B03_09105</name>
</gene>
<comment type="caution">
    <text evidence="1">The sequence shown here is derived from an EMBL/GenBank/DDBJ whole genome shotgun (WGS) entry which is preliminary data.</text>
</comment>
<name>A0AC60W120_9ARCH</name>
<keyword evidence="1" id="KW-0808">Transferase</keyword>
<keyword evidence="1" id="KW-0489">Methyltransferase</keyword>